<dbReference type="InterPro" id="IPR050111">
    <property type="entry name" value="C-type_lectin/snaclec_domain"/>
</dbReference>
<dbReference type="Proteomes" id="UP001652628">
    <property type="component" value="Chromosome 2R"/>
</dbReference>
<name>A0AB39Z4E1_DROSZ</name>
<dbReference type="Gene3D" id="3.10.100.10">
    <property type="entry name" value="Mannose-Binding Protein A, subunit A"/>
    <property type="match status" value="1"/>
</dbReference>
<feature type="signal peptide" evidence="1">
    <location>
        <begin position="1"/>
        <end position="20"/>
    </location>
</feature>
<dbReference type="SMART" id="SM00034">
    <property type="entry name" value="CLECT"/>
    <property type="match status" value="1"/>
</dbReference>
<reference evidence="4" key="1">
    <citation type="submission" date="2025-08" db="UniProtKB">
        <authorList>
            <consortium name="RefSeq"/>
        </authorList>
    </citation>
    <scope>IDENTIFICATION</scope>
</reference>
<dbReference type="InterPro" id="IPR016186">
    <property type="entry name" value="C-type_lectin-like/link_sf"/>
</dbReference>
<evidence type="ECO:0000313" key="4">
    <source>
        <dbReference type="RefSeq" id="XP_016928198.2"/>
    </source>
</evidence>
<gene>
    <name evidence="4" type="primary">LOC108008804</name>
</gene>
<dbReference type="SUPFAM" id="SSF56436">
    <property type="entry name" value="C-type lectin-like"/>
    <property type="match status" value="1"/>
</dbReference>
<feature type="chain" id="PRO_5047315876" evidence="1">
    <location>
        <begin position="21"/>
        <end position="181"/>
    </location>
</feature>
<accession>A0AB39Z4E1</accession>
<sequence>MVITYFVLSALIGLLSLVGGYEVVPTIEDGIPDHLNFTTAPFVKIGHGYYYIEINAPKNWFDASESCHRLGAKLISFETIQEWDLINRYLLRNQIYDIYWTSGADLAHLGKHGWFETGNPITLQIWYPGEPNNQNGNEHCDELGYRGSSDNYNVLNDRPCEYTRRYICERSYPKTASFIIW</sequence>
<dbReference type="AlphaFoldDB" id="A0AB39Z4E1"/>
<dbReference type="PANTHER" id="PTHR22803">
    <property type="entry name" value="MANNOSE, PHOSPHOLIPASE, LECTIN RECEPTOR RELATED"/>
    <property type="match status" value="1"/>
</dbReference>
<dbReference type="PROSITE" id="PS50041">
    <property type="entry name" value="C_TYPE_LECTIN_2"/>
    <property type="match status" value="1"/>
</dbReference>
<evidence type="ECO:0000313" key="3">
    <source>
        <dbReference type="Proteomes" id="UP001652628"/>
    </source>
</evidence>
<dbReference type="Pfam" id="PF00059">
    <property type="entry name" value="Lectin_C"/>
    <property type="match status" value="1"/>
</dbReference>
<keyword evidence="1" id="KW-0732">Signal</keyword>
<proteinExistence type="predicted"/>
<protein>
    <submittedName>
        <fullName evidence="4">C-type lectin 37Da-like</fullName>
    </submittedName>
</protein>
<dbReference type="CDD" id="cd00037">
    <property type="entry name" value="CLECT"/>
    <property type="match status" value="1"/>
</dbReference>
<dbReference type="RefSeq" id="XP_016928198.2">
    <property type="nucleotide sequence ID" value="XM_017072709.4"/>
</dbReference>
<evidence type="ECO:0000259" key="2">
    <source>
        <dbReference type="PROSITE" id="PS50041"/>
    </source>
</evidence>
<dbReference type="InterPro" id="IPR016187">
    <property type="entry name" value="CTDL_fold"/>
</dbReference>
<feature type="domain" description="C-type lectin" evidence="2">
    <location>
        <begin position="44"/>
        <end position="169"/>
    </location>
</feature>
<keyword evidence="3" id="KW-1185">Reference proteome</keyword>
<evidence type="ECO:0000256" key="1">
    <source>
        <dbReference type="SAM" id="SignalP"/>
    </source>
</evidence>
<dbReference type="GeneID" id="108008804"/>
<organism evidence="3 4">
    <name type="scientific">Drosophila suzukii</name>
    <name type="common">Spotted-wing drosophila fruit fly</name>
    <dbReference type="NCBI Taxonomy" id="28584"/>
    <lineage>
        <taxon>Eukaryota</taxon>
        <taxon>Metazoa</taxon>
        <taxon>Ecdysozoa</taxon>
        <taxon>Arthropoda</taxon>
        <taxon>Hexapoda</taxon>
        <taxon>Insecta</taxon>
        <taxon>Pterygota</taxon>
        <taxon>Neoptera</taxon>
        <taxon>Endopterygota</taxon>
        <taxon>Diptera</taxon>
        <taxon>Brachycera</taxon>
        <taxon>Muscomorpha</taxon>
        <taxon>Ephydroidea</taxon>
        <taxon>Drosophilidae</taxon>
        <taxon>Drosophila</taxon>
        <taxon>Sophophora</taxon>
    </lineage>
</organism>
<dbReference type="InterPro" id="IPR001304">
    <property type="entry name" value="C-type_lectin-like"/>
</dbReference>